<dbReference type="RefSeq" id="WP_260560693.1">
    <property type="nucleotide sequence ID" value="NZ_BAABEC010000155.1"/>
</dbReference>
<keyword evidence="8" id="KW-1185">Reference proteome</keyword>
<dbReference type="CDD" id="cd06173">
    <property type="entry name" value="MFS_MefA_like"/>
    <property type="match status" value="1"/>
</dbReference>
<dbReference type="SUPFAM" id="SSF103473">
    <property type="entry name" value="MFS general substrate transporter"/>
    <property type="match status" value="1"/>
</dbReference>
<accession>A0ABY5YJI4</accession>
<evidence type="ECO:0000256" key="3">
    <source>
        <dbReference type="ARBA" id="ARBA00022692"/>
    </source>
</evidence>
<dbReference type="InterPro" id="IPR011701">
    <property type="entry name" value="MFS"/>
</dbReference>
<keyword evidence="5 6" id="KW-0472">Membrane</keyword>
<evidence type="ECO:0000256" key="4">
    <source>
        <dbReference type="ARBA" id="ARBA00022989"/>
    </source>
</evidence>
<sequence>MTDAVIDIPTPSLPRPFWTYWLGLLASNLGDAVVSVALPFLALGTLPQGSKRGAAAIGLVVLALSVPRFFAPLLGGLADRWPPRTLLSLGAVLRAAGVAGVGLLALHGGSNLNVVAGLAFILGLLTSLSFTAQSAMVPRLVAPEHLPRANSLTSAAMMGAPLVGYGLGGFGAAHWGAGTTVLIGAALTALLLLGALALPPLPGASSGKLNLLDDLRLSLDVIRRSPLLALFAMNFALNLALNIMNVRVPLHMLAFGRGPADYAIFEMLLSGGVLLGIALVGPLSARFSLDRLIGGGRFVLVLGTAGFILGGVWPWWAAAGVFGLGLGLLEVVTTTRIQGLISSEMRGRVIGSVMAFNALGLTLGAGLAARSIPTSALMLGLTGVLALLTLLWPLAVRRAA</sequence>
<feature type="transmembrane region" description="Helical" evidence="6">
    <location>
        <begin position="180"/>
        <end position="201"/>
    </location>
</feature>
<feature type="transmembrane region" description="Helical" evidence="6">
    <location>
        <begin position="152"/>
        <end position="173"/>
    </location>
</feature>
<reference evidence="7" key="1">
    <citation type="submission" date="2022-09" db="EMBL/GenBank/DDBJ databases">
        <title>genome sequence of Deinococcus rubellus.</title>
        <authorList>
            <person name="Srinivasan S."/>
        </authorList>
    </citation>
    <scope>NUCLEOTIDE SEQUENCE</scope>
    <source>
        <strain evidence="7">Ant6</strain>
    </source>
</reference>
<feature type="transmembrane region" description="Helical" evidence="6">
    <location>
        <begin position="305"/>
        <end position="329"/>
    </location>
</feature>
<proteinExistence type="predicted"/>
<evidence type="ECO:0000256" key="1">
    <source>
        <dbReference type="ARBA" id="ARBA00004651"/>
    </source>
</evidence>
<dbReference type="Proteomes" id="UP001060261">
    <property type="component" value="Chromosome"/>
</dbReference>
<evidence type="ECO:0000256" key="5">
    <source>
        <dbReference type="ARBA" id="ARBA00023136"/>
    </source>
</evidence>
<dbReference type="InterPro" id="IPR036259">
    <property type="entry name" value="MFS_trans_sf"/>
</dbReference>
<dbReference type="Pfam" id="PF07690">
    <property type="entry name" value="MFS_1"/>
    <property type="match status" value="1"/>
</dbReference>
<keyword evidence="2" id="KW-1003">Cell membrane</keyword>
<feature type="transmembrane region" description="Helical" evidence="6">
    <location>
        <begin position="20"/>
        <end position="42"/>
    </location>
</feature>
<feature type="transmembrane region" description="Helical" evidence="6">
    <location>
        <begin position="221"/>
        <end position="241"/>
    </location>
</feature>
<dbReference type="EMBL" id="CP104213">
    <property type="protein sequence ID" value="UWX64419.1"/>
    <property type="molecule type" value="Genomic_DNA"/>
</dbReference>
<evidence type="ECO:0000256" key="6">
    <source>
        <dbReference type="SAM" id="Phobius"/>
    </source>
</evidence>
<feature type="transmembrane region" description="Helical" evidence="6">
    <location>
        <begin position="113"/>
        <end position="132"/>
    </location>
</feature>
<comment type="subcellular location">
    <subcellularLocation>
        <location evidence="1">Cell membrane</location>
        <topology evidence="1">Multi-pass membrane protein</topology>
    </subcellularLocation>
</comment>
<feature type="transmembrane region" description="Helical" evidence="6">
    <location>
        <begin position="262"/>
        <end position="285"/>
    </location>
</feature>
<feature type="transmembrane region" description="Helical" evidence="6">
    <location>
        <begin position="349"/>
        <end position="369"/>
    </location>
</feature>
<organism evidence="7 8">
    <name type="scientific">Deinococcus rubellus</name>
    <dbReference type="NCBI Taxonomy" id="1889240"/>
    <lineage>
        <taxon>Bacteria</taxon>
        <taxon>Thermotogati</taxon>
        <taxon>Deinococcota</taxon>
        <taxon>Deinococci</taxon>
        <taxon>Deinococcales</taxon>
        <taxon>Deinococcaceae</taxon>
        <taxon>Deinococcus</taxon>
    </lineage>
</organism>
<feature type="transmembrane region" description="Helical" evidence="6">
    <location>
        <begin position="86"/>
        <end position="106"/>
    </location>
</feature>
<evidence type="ECO:0000313" key="8">
    <source>
        <dbReference type="Proteomes" id="UP001060261"/>
    </source>
</evidence>
<keyword evidence="3 6" id="KW-0812">Transmembrane</keyword>
<feature type="transmembrane region" description="Helical" evidence="6">
    <location>
        <begin position="54"/>
        <end position="74"/>
    </location>
</feature>
<gene>
    <name evidence="7" type="ORF">N0D28_01745</name>
</gene>
<name>A0ABY5YJI4_9DEIO</name>
<dbReference type="Gene3D" id="1.20.1250.20">
    <property type="entry name" value="MFS general substrate transporter like domains"/>
    <property type="match status" value="1"/>
</dbReference>
<dbReference type="PANTHER" id="PTHR23513">
    <property type="entry name" value="INTEGRAL MEMBRANE EFFLUX PROTEIN-RELATED"/>
    <property type="match status" value="1"/>
</dbReference>
<feature type="transmembrane region" description="Helical" evidence="6">
    <location>
        <begin position="375"/>
        <end position="396"/>
    </location>
</feature>
<keyword evidence="4 6" id="KW-1133">Transmembrane helix</keyword>
<evidence type="ECO:0000256" key="2">
    <source>
        <dbReference type="ARBA" id="ARBA00022475"/>
    </source>
</evidence>
<evidence type="ECO:0000313" key="7">
    <source>
        <dbReference type="EMBL" id="UWX64419.1"/>
    </source>
</evidence>
<dbReference type="PANTHER" id="PTHR23513:SF6">
    <property type="entry name" value="MAJOR FACILITATOR SUPERFAMILY ASSOCIATED DOMAIN-CONTAINING PROTEIN"/>
    <property type="match status" value="1"/>
</dbReference>
<protein>
    <submittedName>
        <fullName evidence="7">MFS transporter</fullName>
    </submittedName>
</protein>